<feature type="compositionally biased region" description="Basic and acidic residues" evidence="1">
    <location>
        <begin position="94"/>
        <end position="103"/>
    </location>
</feature>
<evidence type="ECO:0000313" key="2">
    <source>
        <dbReference type="EMBL" id="KAK3519830.1"/>
    </source>
</evidence>
<dbReference type="GO" id="GO:0070166">
    <property type="term" value="P:enamel mineralization"/>
    <property type="evidence" value="ECO:0007669"/>
    <property type="project" value="TreeGrafter"/>
</dbReference>
<evidence type="ECO:0000313" key="3">
    <source>
        <dbReference type="Proteomes" id="UP001274896"/>
    </source>
</evidence>
<feature type="compositionally biased region" description="Low complexity" evidence="1">
    <location>
        <begin position="48"/>
        <end position="62"/>
    </location>
</feature>
<dbReference type="EMBL" id="JAUCMX010000016">
    <property type="protein sequence ID" value="KAK3519830.1"/>
    <property type="molecule type" value="Genomic_DNA"/>
</dbReference>
<sequence>MVFLVACTMHIMIDLLPKLEKRAAGADSANSGCSCAHEPSEAPRGRGKQQPQQQRARSGAPAEASWPNKHTLRILQDFSQEPNSNLSSLPVEKATGDKTDLVRGVKQGAAESQRSLMKEAASGGKQANRGASRLAALYQHPLYKSELPPLTDDDTLFNVNTDIRFYSKATGNQEWHHEGNEEEEYNPTGEATAESYPNWLRFHIGINRYELYSRHNPVLEALLKDLQAQKITSVAVPTVKALAYSPVLSSQIEQQQVDKETQRSNQQPTCHDLLLRSGTWAAFTSQG</sequence>
<reference evidence="2" key="1">
    <citation type="submission" date="2023-06" db="EMBL/GenBank/DDBJ databases">
        <title>Male Hemibagrus guttatus genome.</title>
        <authorList>
            <person name="Bian C."/>
        </authorList>
    </citation>
    <scope>NUCLEOTIDE SEQUENCE</scope>
    <source>
        <strain evidence="2">Male_cb2023</strain>
        <tissue evidence="2">Muscle</tissue>
    </source>
</reference>
<organism evidence="2 3">
    <name type="scientific">Hemibagrus guttatus</name>
    <dbReference type="NCBI Taxonomy" id="175788"/>
    <lineage>
        <taxon>Eukaryota</taxon>
        <taxon>Metazoa</taxon>
        <taxon>Chordata</taxon>
        <taxon>Craniata</taxon>
        <taxon>Vertebrata</taxon>
        <taxon>Euteleostomi</taxon>
        <taxon>Actinopterygii</taxon>
        <taxon>Neopterygii</taxon>
        <taxon>Teleostei</taxon>
        <taxon>Ostariophysi</taxon>
        <taxon>Siluriformes</taxon>
        <taxon>Bagridae</taxon>
        <taxon>Hemibagrus</taxon>
    </lineage>
</organism>
<comment type="caution">
    <text evidence="2">The sequence shown here is derived from an EMBL/GenBank/DDBJ whole genome shotgun (WGS) entry which is preliminary data.</text>
</comment>
<accession>A0AAE0UVT6</accession>
<dbReference type="Proteomes" id="UP001274896">
    <property type="component" value="Unassembled WGS sequence"/>
</dbReference>
<dbReference type="GO" id="GO:0005794">
    <property type="term" value="C:Golgi apparatus"/>
    <property type="evidence" value="ECO:0007669"/>
    <property type="project" value="TreeGrafter"/>
</dbReference>
<name>A0AAE0UVT6_9TELE</name>
<proteinExistence type="predicted"/>
<dbReference type="AlphaFoldDB" id="A0AAE0UVT6"/>
<feature type="region of interest" description="Disordered" evidence="1">
    <location>
        <begin position="80"/>
        <end position="114"/>
    </location>
</feature>
<feature type="region of interest" description="Disordered" evidence="1">
    <location>
        <begin position="26"/>
        <end position="68"/>
    </location>
</feature>
<evidence type="ECO:0000256" key="1">
    <source>
        <dbReference type="SAM" id="MobiDB-lite"/>
    </source>
</evidence>
<keyword evidence="3" id="KW-1185">Reference proteome</keyword>
<dbReference type="PANTHER" id="PTHR12450:SF11">
    <property type="entry name" value="EXTRACELLULAR SERINE_THREONINE PROTEIN KINASE FAM20C"/>
    <property type="match status" value="1"/>
</dbReference>
<dbReference type="InterPro" id="IPR024869">
    <property type="entry name" value="FAM20"/>
</dbReference>
<protein>
    <submittedName>
        <fullName evidence="2">Uncharacterized protein</fullName>
    </submittedName>
</protein>
<gene>
    <name evidence="2" type="ORF">QTP70_006618</name>
</gene>
<dbReference type="GO" id="GO:0004674">
    <property type="term" value="F:protein serine/threonine kinase activity"/>
    <property type="evidence" value="ECO:0007669"/>
    <property type="project" value="TreeGrafter"/>
</dbReference>
<dbReference type="PANTHER" id="PTHR12450">
    <property type="entry name" value="DENTIN MATRIX PROTEIN 4 PROTEIN FAM20"/>
    <property type="match status" value="1"/>
</dbReference>